<keyword evidence="4" id="KW-0479">Metal-binding</keyword>
<feature type="region of interest" description="Disordered" evidence="14">
    <location>
        <begin position="349"/>
        <end position="380"/>
    </location>
</feature>
<keyword evidence="9 12" id="KW-0103">Bromodomain</keyword>
<evidence type="ECO:0000256" key="12">
    <source>
        <dbReference type="PROSITE-ProRule" id="PRU00035"/>
    </source>
</evidence>
<feature type="region of interest" description="Disordered" evidence="14">
    <location>
        <begin position="240"/>
        <end position="316"/>
    </location>
</feature>
<dbReference type="PROSITE" id="PS50865">
    <property type="entry name" value="ZF_MYND_2"/>
    <property type="match status" value="1"/>
</dbReference>
<dbReference type="SUPFAM" id="SSF63748">
    <property type="entry name" value="Tudor/PWWP/MBT"/>
    <property type="match status" value="1"/>
</dbReference>
<dbReference type="GO" id="GO:0140006">
    <property type="term" value="F:histone H3 reader activity"/>
    <property type="evidence" value="ECO:0007669"/>
    <property type="project" value="UniProtKB-ARBA"/>
</dbReference>
<dbReference type="CDD" id="cd20159">
    <property type="entry name" value="PWWP_BS69"/>
    <property type="match status" value="1"/>
</dbReference>
<dbReference type="FunFam" id="6.10.140.2220:FF:000002">
    <property type="entry name" value="Protein kinase C-binding protein 1 isoform C"/>
    <property type="match status" value="1"/>
</dbReference>
<name>A0AA88HFA1_ARTSF</name>
<evidence type="ECO:0000256" key="7">
    <source>
        <dbReference type="ARBA" id="ARBA00022853"/>
    </source>
</evidence>
<evidence type="ECO:0000259" key="15">
    <source>
        <dbReference type="PROSITE" id="PS50014"/>
    </source>
</evidence>
<dbReference type="EMBL" id="JAVRJZ010000017">
    <property type="protein sequence ID" value="KAK2709234.1"/>
    <property type="molecule type" value="Genomic_DNA"/>
</dbReference>
<dbReference type="GO" id="GO:0003714">
    <property type="term" value="F:transcription corepressor activity"/>
    <property type="evidence" value="ECO:0007669"/>
    <property type="project" value="InterPro"/>
</dbReference>
<dbReference type="InterPro" id="IPR057053">
    <property type="entry name" value="MYND_ZMYND11_ZMYD8"/>
</dbReference>
<evidence type="ECO:0008006" key="20">
    <source>
        <dbReference type="Google" id="ProtNLM"/>
    </source>
</evidence>
<accession>A0AA88HFA1</accession>
<feature type="domain" description="Bromo" evidence="15">
    <location>
        <begin position="72"/>
        <end position="119"/>
    </location>
</feature>
<comment type="subcellular location">
    <subcellularLocation>
        <location evidence="2">Chromosome</location>
    </subcellularLocation>
    <subcellularLocation>
        <location evidence="1">Nucleus</location>
    </subcellularLocation>
</comment>
<dbReference type="SUPFAM" id="SSF144232">
    <property type="entry name" value="HIT/MYND zinc finger-like"/>
    <property type="match status" value="1"/>
</dbReference>
<evidence type="ECO:0000313" key="19">
    <source>
        <dbReference type="Proteomes" id="UP001187531"/>
    </source>
</evidence>
<dbReference type="SMART" id="SM00297">
    <property type="entry name" value="BROMO"/>
    <property type="match status" value="1"/>
</dbReference>
<dbReference type="SMART" id="SM00293">
    <property type="entry name" value="PWWP"/>
    <property type="match status" value="1"/>
</dbReference>
<evidence type="ECO:0000256" key="1">
    <source>
        <dbReference type="ARBA" id="ARBA00004123"/>
    </source>
</evidence>
<dbReference type="GO" id="GO:0005634">
    <property type="term" value="C:nucleus"/>
    <property type="evidence" value="ECO:0007669"/>
    <property type="project" value="UniProtKB-SubCell"/>
</dbReference>
<dbReference type="Pfam" id="PF24324">
    <property type="entry name" value="MYND_ZMYND11_ZMYD8"/>
    <property type="match status" value="1"/>
</dbReference>
<feature type="compositionally biased region" description="Basic and acidic residues" evidence="14">
    <location>
        <begin position="367"/>
        <end position="380"/>
    </location>
</feature>
<evidence type="ECO:0000259" key="16">
    <source>
        <dbReference type="PROSITE" id="PS50812"/>
    </source>
</evidence>
<dbReference type="InterPro" id="IPR047268">
    <property type="entry name" value="PWWP_BS69"/>
</dbReference>
<dbReference type="SUPFAM" id="SSF47370">
    <property type="entry name" value="Bromodomain"/>
    <property type="match status" value="1"/>
</dbReference>
<reference evidence="18" key="1">
    <citation type="submission" date="2023-07" db="EMBL/GenBank/DDBJ databases">
        <title>Chromosome-level genome assembly of Artemia franciscana.</title>
        <authorList>
            <person name="Jo E."/>
        </authorList>
    </citation>
    <scope>NUCLEOTIDE SEQUENCE</scope>
    <source>
        <tissue evidence="18">Whole body</tissue>
    </source>
</reference>
<comment type="caution">
    <text evidence="18">The sequence shown here is derived from an EMBL/GenBank/DDBJ whole genome shotgun (WGS) entry which is preliminary data.</text>
</comment>
<keyword evidence="19" id="KW-1185">Reference proteome</keyword>
<keyword evidence="5 13" id="KW-0863">Zinc-finger</keyword>
<keyword evidence="7" id="KW-0156">Chromatin regulator</keyword>
<organism evidence="18 19">
    <name type="scientific">Artemia franciscana</name>
    <name type="common">Brine shrimp</name>
    <name type="synonym">Artemia sanfranciscana</name>
    <dbReference type="NCBI Taxonomy" id="6661"/>
    <lineage>
        <taxon>Eukaryota</taxon>
        <taxon>Metazoa</taxon>
        <taxon>Ecdysozoa</taxon>
        <taxon>Arthropoda</taxon>
        <taxon>Crustacea</taxon>
        <taxon>Branchiopoda</taxon>
        <taxon>Anostraca</taxon>
        <taxon>Artemiidae</taxon>
        <taxon>Artemia</taxon>
    </lineage>
</organism>
<evidence type="ECO:0000256" key="9">
    <source>
        <dbReference type="ARBA" id="ARBA00023117"/>
    </source>
</evidence>
<dbReference type="Gene3D" id="2.30.30.140">
    <property type="match status" value="1"/>
</dbReference>
<keyword evidence="8" id="KW-0805">Transcription regulation</keyword>
<dbReference type="Proteomes" id="UP001187531">
    <property type="component" value="Unassembled WGS sequence"/>
</dbReference>
<dbReference type="InterPro" id="IPR000313">
    <property type="entry name" value="PWWP_dom"/>
</dbReference>
<dbReference type="Gene3D" id="1.20.920.10">
    <property type="entry name" value="Bromodomain-like"/>
    <property type="match status" value="1"/>
</dbReference>
<feature type="compositionally biased region" description="Acidic residues" evidence="14">
    <location>
        <begin position="247"/>
        <end position="264"/>
    </location>
</feature>
<keyword evidence="6" id="KW-0862">Zinc</keyword>
<dbReference type="GO" id="GO:0008270">
    <property type="term" value="F:zinc ion binding"/>
    <property type="evidence" value="ECO:0007669"/>
    <property type="project" value="UniProtKB-KW"/>
</dbReference>
<keyword evidence="3" id="KW-0158">Chromosome</keyword>
<keyword evidence="10" id="KW-0804">Transcription</keyword>
<proteinExistence type="predicted"/>
<evidence type="ECO:0000256" key="11">
    <source>
        <dbReference type="ARBA" id="ARBA00023242"/>
    </source>
</evidence>
<protein>
    <recommendedName>
        <fullName evidence="20">Zinc finger MYND domain-containing protein 11</fullName>
    </recommendedName>
</protein>
<evidence type="ECO:0000256" key="8">
    <source>
        <dbReference type="ARBA" id="ARBA00023015"/>
    </source>
</evidence>
<evidence type="ECO:0000256" key="5">
    <source>
        <dbReference type="ARBA" id="ARBA00022771"/>
    </source>
</evidence>
<dbReference type="GO" id="GO:0009966">
    <property type="term" value="P:regulation of signal transduction"/>
    <property type="evidence" value="ECO:0007669"/>
    <property type="project" value="TreeGrafter"/>
</dbReference>
<dbReference type="PROSITE" id="PS01360">
    <property type="entry name" value="ZF_MYND_1"/>
    <property type="match status" value="1"/>
</dbReference>
<evidence type="ECO:0000256" key="6">
    <source>
        <dbReference type="ARBA" id="ARBA00022833"/>
    </source>
</evidence>
<dbReference type="PANTHER" id="PTHR46379:SF1">
    <property type="entry name" value="ZINC FINGER MYND DOMAIN-CONTAINING PROTEIN 11"/>
    <property type="match status" value="1"/>
</dbReference>
<dbReference type="AlphaFoldDB" id="A0AA88HFA1"/>
<dbReference type="Pfam" id="PF00439">
    <property type="entry name" value="Bromodomain"/>
    <property type="match status" value="1"/>
</dbReference>
<evidence type="ECO:0000256" key="13">
    <source>
        <dbReference type="PROSITE-ProRule" id="PRU00134"/>
    </source>
</evidence>
<evidence type="ECO:0000256" key="3">
    <source>
        <dbReference type="ARBA" id="ARBA00022454"/>
    </source>
</evidence>
<feature type="domain" description="PWWP" evidence="16">
    <location>
        <begin position="162"/>
        <end position="213"/>
    </location>
</feature>
<evidence type="ECO:0000256" key="14">
    <source>
        <dbReference type="SAM" id="MobiDB-lite"/>
    </source>
</evidence>
<dbReference type="Gene3D" id="6.10.140.2220">
    <property type="match status" value="1"/>
</dbReference>
<dbReference type="InterPro" id="IPR047269">
    <property type="entry name" value="ZMY11"/>
</dbReference>
<feature type="non-terminal residue" evidence="18">
    <location>
        <position position="1"/>
    </location>
</feature>
<feature type="domain" description="MYND-type" evidence="17">
    <location>
        <begin position="417"/>
        <end position="452"/>
    </location>
</feature>
<dbReference type="InterPro" id="IPR002893">
    <property type="entry name" value="Znf_MYND"/>
</dbReference>
<dbReference type="InterPro" id="IPR036427">
    <property type="entry name" value="Bromodomain-like_sf"/>
</dbReference>
<gene>
    <name evidence="18" type="ORF">QYM36_013036</name>
</gene>
<evidence type="ECO:0000256" key="2">
    <source>
        <dbReference type="ARBA" id="ARBA00004286"/>
    </source>
</evidence>
<dbReference type="PROSITE" id="PS50014">
    <property type="entry name" value="BROMODOMAIN_2"/>
    <property type="match status" value="1"/>
</dbReference>
<evidence type="ECO:0000313" key="18">
    <source>
        <dbReference type="EMBL" id="KAK2709234.1"/>
    </source>
</evidence>
<evidence type="ECO:0000259" key="17">
    <source>
        <dbReference type="PROSITE" id="PS50865"/>
    </source>
</evidence>
<dbReference type="Pfam" id="PF00855">
    <property type="entry name" value="PWWP"/>
    <property type="match status" value="1"/>
</dbReference>
<sequence>EKKTKEECSIKRKMLNRLLNYVHYRLIGRLPYPVMQRDLAIPPIDISKVDKSTKKSPNSFPSEDDYLRVKLLLKTPMELHDIKRKAVLRRYENLTDFLHDVQTVMHNAAVYHGVNSIFADAARAMIRDCAYDINEIRQCRFCYQVSNEMKTKDWFCEPCYPKHDLVFAKQKGYSFWPAKVIKKIQNSYDVRFFGGQHERATIDHSNIRPIDADLPSLKIKKTALWTKAYQELKLHQEMLVKAPTEPTEPDGDDEPIPSDEEEEELKNLDLSPPLPSLSLTINNKTPSKKPKAPKKEKISSSPAPTPSPVMSVRKVPPKKIKRESIAEYIVELDDEVKVPKKKKKVVPVSDSRAGSEDLVTSTSQELAKTRRDSTNDKTQSELKEEIARLKSRYENEIKDLIERHKIEITETKKRQWCYNCEAEAIYHCCWNTAYCSIECQQVHWQKEHKRSCRRKTRANQQSESSQPNETT</sequence>
<evidence type="ECO:0000256" key="4">
    <source>
        <dbReference type="ARBA" id="ARBA00022723"/>
    </source>
</evidence>
<dbReference type="PANTHER" id="PTHR46379">
    <property type="entry name" value="ZINC FINGER MYND DOMAIN-CONTAINING"/>
    <property type="match status" value="1"/>
</dbReference>
<dbReference type="GO" id="GO:0005694">
    <property type="term" value="C:chromosome"/>
    <property type="evidence" value="ECO:0007669"/>
    <property type="project" value="UniProtKB-SubCell"/>
</dbReference>
<dbReference type="GO" id="GO:0034243">
    <property type="term" value="P:regulation of transcription elongation by RNA polymerase II"/>
    <property type="evidence" value="ECO:0007669"/>
    <property type="project" value="InterPro"/>
</dbReference>
<keyword evidence="11" id="KW-0539">Nucleus</keyword>
<dbReference type="PROSITE" id="PS50812">
    <property type="entry name" value="PWWP"/>
    <property type="match status" value="1"/>
</dbReference>
<evidence type="ECO:0000256" key="10">
    <source>
        <dbReference type="ARBA" id="ARBA00023163"/>
    </source>
</evidence>
<dbReference type="InterPro" id="IPR001487">
    <property type="entry name" value="Bromodomain"/>
</dbReference>